<accession>A0A166DEV0</accession>
<evidence type="ECO:0000256" key="1">
    <source>
        <dbReference type="SAM" id="MobiDB-lite"/>
    </source>
</evidence>
<evidence type="ECO:0000313" key="2">
    <source>
        <dbReference type="EMBL" id="KZT38452.1"/>
    </source>
</evidence>
<reference evidence="2 3" key="1">
    <citation type="journal article" date="2016" name="Mol. Biol. Evol.">
        <title>Comparative Genomics of Early-Diverging Mushroom-Forming Fungi Provides Insights into the Origins of Lignocellulose Decay Capabilities.</title>
        <authorList>
            <person name="Nagy L.G."/>
            <person name="Riley R."/>
            <person name="Tritt A."/>
            <person name="Adam C."/>
            <person name="Daum C."/>
            <person name="Floudas D."/>
            <person name="Sun H."/>
            <person name="Yadav J.S."/>
            <person name="Pangilinan J."/>
            <person name="Larsson K.H."/>
            <person name="Matsuura K."/>
            <person name="Barry K."/>
            <person name="Labutti K."/>
            <person name="Kuo R."/>
            <person name="Ohm R.A."/>
            <person name="Bhattacharya S.S."/>
            <person name="Shirouzu T."/>
            <person name="Yoshinaga Y."/>
            <person name="Martin F.M."/>
            <person name="Grigoriev I.V."/>
            <person name="Hibbett D.S."/>
        </authorList>
    </citation>
    <scope>NUCLEOTIDE SEQUENCE [LARGE SCALE GENOMIC DNA]</scope>
    <source>
        <strain evidence="2 3">HHB10207 ss-3</strain>
    </source>
</reference>
<protein>
    <submittedName>
        <fullName evidence="2">Uncharacterized protein</fullName>
    </submittedName>
</protein>
<dbReference type="Proteomes" id="UP000076798">
    <property type="component" value="Unassembled WGS sequence"/>
</dbReference>
<gene>
    <name evidence="2" type="ORF">SISSUDRAFT_754594</name>
</gene>
<feature type="region of interest" description="Disordered" evidence="1">
    <location>
        <begin position="75"/>
        <end position="99"/>
    </location>
</feature>
<dbReference type="EMBL" id="KV428063">
    <property type="protein sequence ID" value="KZT38452.1"/>
    <property type="molecule type" value="Genomic_DNA"/>
</dbReference>
<evidence type="ECO:0000313" key="3">
    <source>
        <dbReference type="Proteomes" id="UP000076798"/>
    </source>
</evidence>
<sequence length="99" mass="10996">MIPKLSGLQRGSALLRSLKFLGISISALHLTASVIKVVSPPPHLLICDSEESEGLSSPIATRIYVHPFSNSAFLPVRRPRNKHMRKQKRRNTDDGALNR</sequence>
<name>A0A166DEV0_9AGAM</name>
<feature type="compositionally biased region" description="Basic residues" evidence="1">
    <location>
        <begin position="77"/>
        <end position="89"/>
    </location>
</feature>
<keyword evidence="3" id="KW-1185">Reference proteome</keyword>
<dbReference type="AlphaFoldDB" id="A0A166DEV0"/>
<organism evidence="2 3">
    <name type="scientific">Sistotremastrum suecicum HHB10207 ss-3</name>
    <dbReference type="NCBI Taxonomy" id="1314776"/>
    <lineage>
        <taxon>Eukaryota</taxon>
        <taxon>Fungi</taxon>
        <taxon>Dikarya</taxon>
        <taxon>Basidiomycota</taxon>
        <taxon>Agaricomycotina</taxon>
        <taxon>Agaricomycetes</taxon>
        <taxon>Sistotremastrales</taxon>
        <taxon>Sistotremastraceae</taxon>
        <taxon>Sistotremastrum</taxon>
    </lineage>
</organism>
<proteinExistence type="predicted"/>